<proteinExistence type="predicted"/>
<dbReference type="SUPFAM" id="SSF53474">
    <property type="entry name" value="alpha/beta-Hydrolases"/>
    <property type="match status" value="1"/>
</dbReference>
<reference evidence="3" key="1">
    <citation type="submission" date="2018-05" db="EMBL/GenBank/DDBJ databases">
        <title>Genome Sequencing of selected type strains of the family Eggerthellaceae.</title>
        <authorList>
            <person name="Danylec N."/>
            <person name="Stoll D.A."/>
            <person name="Doetsch A."/>
            <person name="Huch M."/>
        </authorList>
    </citation>
    <scope>NUCLEOTIDE SEQUENCE [LARGE SCALE GENOMIC DNA]</scope>
    <source>
        <strain evidence="3">DSM 17537</strain>
    </source>
</reference>
<dbReference type="InterPro" id="IPR029058">
    <property type="entry name" value="AB_hydrolase_fold"/>
</dbReference>
<dbReference type="GO" id="GO:0016787">
    <property type="term" value="F:hydrolase activity"/>
    <property type="evidence" value="ECO:0007669"/>
    <property type="project" value="UniProtKB-KW"/>
</dbReference>
<evidence type="ECO:0000259" key="1">
    <source>
        <dbReference type="Pfam" id="PF12146"/>
    </source>
</evidence>
<dbReference type="InterPro" id="IPR051044">
    <property type="entry name" value="MAG_DAG_Lipase"/>
</dbReference>
<dbReference type="Proteomes" id="UP000267368">
    <property type="component" value="Unassembled WGS sequence"/>
</dbReference>
<dbReference type="OrthoDB" id="9806902at2"/>
<comment type="caution">
    <text evidence="2">The sequence shown here is derived from an EMBL/GenBank/DDBJ whole genome shotgun (WGS) entry which is preliminary data.</text>
</comment>
<dbReference type="RefSeq" id="WP_123197846.1">
    <property type="nucleotide sequence ID" value="NZ_QICB01000002.1"/>
</dbReference>
<organism evidence="2 3">
    <name type="scientific">Slackia faecicanis</name>
    <dbReference type="NCBI Taxonomy" id="255723"/>
    <lineage>
        <taxon>Bacteria</taxon>
        <taxon>Bacillati</taxon>
        <taxon>Actinomycetota</taxon>
        <taxon>Coriobacteriia</taxon>
        <taxon>Eggerthellales</taxon>
        <taxon>Eggerthellaceae</taxon>
        <taxon>Slackia</taxon>
    </lineage>
</organism>
<protein>
    <submittedName>
        <fullName evidence="2">Alpha/beta hydrolase</fullName>
    </submittedName>
</protein>
<evidence type="ECO:0000313" key="3">
    <source>
        <dbReference type="Proteomes" id="UP000267368"/>
    </source>
</evidence>
<dbReference type="EMBL" id="QICB01000002">
    <property type="protein sequence ID" value="RNL20746.1"/>
    <property type="molecule type" value="Genomic_DNA"/>
</dbReference>
<keyword evidence="2" id="KW-0378">Hydrolase</keyword>
<dbReference type="Pfam" id="PF12146">
    <property type="entry name" value="Hydrolase_4"/>
    <property type="match status" value="1"/>
</dbReference>
<accession>A0A3N0AFZ0</accession>
<dbReference type="Gene3D" id="3.40.50.1820">
    <property type="entry name" value="alpha/beta hydrolase"/>
    <property type="match status" value="1"/>
</dbReference>
<gene>
    <name evidence="2" type="ORF">DMP07_03975</name>
</gene>
<dbReference type="PANTHER" id="PTHR11614">
    <property type="entry name" value="PHOSPHOLIPASE-RELATED"/>
    <property type="match status" value="1"/>
</dbReference>
<dbReference type="InterPro" id="IPR022742">
    <property type="entry name" value="Hydrolase_4"/>
</dbReference>
<feature type="domain" description="Serine aminopeptidase S33" evidence="1">
    <location>
        <begin position="31"/>
        <end position="295"/>
    </location>
</feature>
<sequence length="313" mass="33557">MKTQRLGFASHDGVSRIHALLWRPDAQSVAPRGIVQIVHGMAEHIDRYGPFARYLVSQGFVVCANDHTGHGKSVQDEEDLGHIPLDGGNEVLIEDVHELRRMTASRFATGVPYVMFGHSMGSFITRCYLTRHGEGLAAAVLCGTGQQPRLLSRAGNAVSRVIASVKGERHRSAFVDSLGAGSFGKAIADARTDLDWISTDPAVVDAYIADPACGQMFTVGGYASLTALTLEATDAARARLVPPALPLFFIAGAEDPVGDCGKGVERAVEEYRAAGVASVDLKLYEGMRHEVLNEPGKEGVYADVARWLESKGI</sequence>
<dbReference type="AlphaFoldDB" id="A0A3N0AFZ0"/>
<name>A0A3N0AFZ0_9ACTN</name>
<evidence type="ECO:0000313" key="2">
    <source>
        <dbReference type="EMBL" id="RNL20746.1"/>
    </source>
</evidence>
<keyword evidence="3" id="KW-1185">Reference proteome</keyword>